<feature type="signal peptide" evidence="2">
    <location>
        <begin position="1"/>
        <end position="23"/>
    </location>
</feature>
<feature type="region of interest" description="Disordered" evidence="1">
    <location>
        <begin position="58"/>
        <end position="86"/>
    </location>
</feature>
<dbReference type="AlphaFoldDB" id="A0A8J4GJH7"/>
<reference evidence="3" key="1">
    <citation type="journal article" date="2021" name="Proc. Natl. Acad. Sci. U.S.A.">
        <title>Three genomes in the algal genus Volvox reveal the fate of a haploid sex-determining region after a transition to homothallism.</title>
        <authorList>
            <person name="Yamamoto K."/>
            <person name="Hamaji T."/>
            <person name="Kawai-Toyooka H."/>
            <person name="Matsuzaki R."/>
            <person name="Takahashi F."/>
            <person name="Nishimura Y."/>
            <person name="Kawachi M."/>
            <person name="Noguchi H."/>
            <person name="Minakuchi Y."/>
            <person name="Umen J.G."/>
            <person name="Toyoda A."/>
            <person name="Nozaki H."/>
        </authorList>
    </citation>
    <scope>NUCLEOTIDE SEQUENCE</scope>
    <source>
        <strain evidence="3">NIES-3785</strain>
    </source>
</reference>
<feature type="compositionally biased region" description="Basic and acidic residues" evidence="1">
    <location>
        <begin position="73"/>
        <end position="86"/>
    </location>
</feature>
<protein>
    <submittedName>
        <fullName evidence="3">Uncharacterized protein</fullName>
    </submittedName>
</protein>
<sequence>GRSNAVACLGELVLLLLFERSCAAAAAAAAAMASDGIADSGAATPAFHFIAASAGGTDAPAARETCGSEATAPDDRRKGRRVRADADRNGTTRLLAWRAEAERVRDCSTAARAA</sequence>
<gene>
    <name evidence="3" type="ORF">Vretimale_12451</name>
</gene>
<evidence type="ECO:0000313" key="3">
    <source>
        <dbReference type="EMBL" id="GIM08443.1"/>
    </source>
</evidence>
<feature type="non-terminal residue" evidence="3">
    <location>
        <position position="1"/>
    </location>
</feature>
<evidence type="ECO:0000256" key="2">
    <source>
        <dbReference type="SAM" id="SignalP"/>
    </source>
</evidence>
<dbReference type="EMBL" id="BNCQ01000027">
    <property type="protein sequence ID" value="GIM08443.1"/>
    <property type="molecule type" value="Genomic_DNA"/>
</dbReference>
<dbReference type="Proteomes" id="UP000722791">
    <property type="component" value="Unassembled WGS sequence"/>
</dbReference>
<keyword evidence="2" id="KW-0732">Signal</keyword>
<name>A0A8J4GJH7_9CHLO</name>
<feature type="chain" id="PRO_5035163927" evidence="2">
    <location>
        <begin position="24"/>
        <end position="114"/>
    </location>
</feature>
<organism evidence="3 4">
    <name type="scientific">Volvox reticuliferus</name>
    <dbReference type="NCBI Taxonomy" id="1737510"/>
    <lineage>
        <taxon>Eukaryota</taxon>
        <taxon>Viridiplantae</taxon>
        <taxon>Chlorophyta</taxon>
        <taxon>core chlorophytes</taxon>
        <taxon>Chlorophyceae</taxon>
        <taxon>CS clade</taxon>
        <taxon>Chlamydomonadales</taxon>
        <taxon>Volvocaceae</taxon>
        <taxon>Volvox</taxon>
    </lineage>
</organism>
<proteinExistence type="predicted"/>
<evidence type="ECO:0000313" key="4">
    <source>
        <dbReference type="Proteomes" id="UP000722791"/>
    </source>
</evidence>
<evidence type="ECO:0000256" key="1">
    <source>
        <dbReference type="SAM" id="MobiDB-lite"/>
    </source>
</evidence>
<accession>A0A8J4GJH7</accession>
<comment type="caution">
    <text evidence="3">The sequence shown here is derived from an EMBL/GenBank/DDBJ whole genome shotgun (WGS) entry which is preliminary data.</text>
</comment>